<dbReference type="InterPro" id="IPR029016">
    <property type="entry name" value="GAF-like_dom_sf"/>
</dbReference>
<dbReference type="Pfam" id="PF01590">
    <property type="entry name" value="GAF"/>
    <property type="match status" value="1"/>
</dbReference>
<dbReference type="EMBL" id="CP017834">
    <property type="protein sequence ID" value="APJ02727.1"/>
    <property type="molecule type" value="Genomic_DNA"/>
</dbReference>
<dbReference type="SUPFAM" id="SSF55781">
    <property type="entry name" value="GAF domain-like"/>
    <property type="match status" value="1"/>
</dbReference>
<dbReference type="KEGG" id="saqi:AXG55_01810"/>
<proteinExistence type="predicted"/>
<dbReference type="STRING" id="1915309.AXG55_01810"/>
<dbReference type="InterPro" id="IPR036097">
    <property type="entry name" value="HisK_dim/P_sf"/>
</dbReference>
<reference evidence="4 5" key="1">
    <citation type="submission" date="2016-10" db="EMBL/GenBank/DDBJ databases">
        <title>Silvanigrella aquatica sp. nov., isolated from a freshwater lake located in the Black Forest, Germany, description of Silvanigrellaceae fam. nov., Silvanigrellales ord. nov., reclassification of the order Bdellovibrionales in the class Oligoflexia, reclassification of the families Bacteriovoracaceae and Halobacteriovoraceae in the new order Bacteriovoracales ord. nov., and reclassification of the family Pseudobacteriovoracaceae in the order Oligoflexiales.</title>
        <authorList>
            <person name="Hahn M.W."/>
            <person name="Schmidt J."/>
            <person name="Koll U."/>
            <person name="Rohde M."/>
            <person name="Verbag S."/>
            <person name="Pitt A."/>
            <person name="Nakai R."/>
            <person name="Naganuma T."/>
            <person name="Lang E."/>
        </authorList>
    </citation>
    <scope>NUCLEOTIDE SEQUENCE [LARGE SCALE GENOMIC DNA]</scope>
    <source>
        <strain evidence="4 5">MWH-Nonnen-W8red</strain>
    </source>
</reference>
<organism evidence="4 5">
    <name type="scientific">Silvanigrella aquatica</name>
    <dbReference type="NCBI Taxonomy" id="1915309"/>
    <lineage>
        <taxon>Bacteria</taxon>
        <taxon>Pseudomonadati</taxon>
        <taxon>Bdellovibrionota</taxon>
        <taxon>Oligoflexia</taxon>
        <taxon>Silvanigrellales</taxon>
        <taxon>Silvanigrellaceae</taxon>
        <taxon>Silvanigrella</taxon>
    </lineage>
</organism>
<dbReference type="SMART" id="SM00388">
    <property type="entry name" value="HisKA"/>
    <property type="match status" value="1"/>
</dbReference>
<comment type="catalytic activity">
    <reaction evidence="1">
        <text>ATP + protein L-histidine = ADP + protein N-phospho-L-histidine.</text>
        <dbReference type="EC" id="2.7.13.3"/>
    </reaction>
</comment>
<dbReference type="Gene3D" id="3.30.565.10">
    <property type="entry name" value="Histidine kinase-like ATPase, C-terminal domain"/>
    <property type="match status" value="1"/>
</dbReference>
<evidence type="ECO:0000259" key="3">
    <source>
        <dbReference type="PROSITE" id="PS50109"/>
    </source>
</evidence>
<dbReference type="PANTHER" id="PTHR43102">
    <property type="entry name" value="SLR1143 PROTEIN"/>
    <property type="match status" value="1"/>
</dbReference>
<dbReference type="RefSeq" id="WP_148696439.1">
    <property type="nucleotide sequence ID" value="NZ_CP017834.1"/>
</dbReference>
<dbReference type="AlphaFoldDB" id="A0A1L4CXQ4"/>
<evidence type="ECO:0000313" key="4">
    <source>
        <dbReference type="EMBL" id="APJ02727.1"/>
    </source>
</evidence>
<evidence type="ECO:0000256" key="2">
    <source>
        <dbReference type="ARBA" id="ARBA00012438"/>
    </source>
</evidence>
<dbReference type="OrthoDB" id="315417at2"/>
<accession>A0A1L4CXQ4</accession>
<sequence>MSLQDVDLEQKRLRELYSFKLLDTPQDAELDEITKMASSLCETPIALISLIDQNRQWFKSKIGLEISETSRDVSFCEKAISDDEIFIVKNAIQDERFKNNPLVLNEPHIRFYAGYPLKTEKGYNLGTLCVIDKKERVLNENQINILKILSKNVVNYFELNKKKNEIDEAFKSLLKNQKLSLIANLSSRMTHDISNPLSIILNITKLMEDKIDNEEEIDIEEFKNFSSKIEKASLRIADSIRTMRLFSQRSEKESYKISYFKELIKNVIILFQKKMQENSIDFIMNEFPDFVISCKPMSLAHAFYNIILNLYDEVLNLEEKWIKINVEMNSESKNMTITCSNSSKGISEEIIDNIINNSFYLNEVIYLNLFGIYTAKKIIEEHSGQFLYDKNSINNKYIIIVPCNHKTGH</sequence>
<feature type="domain" description="Histidine kinase" evidence="3">
    <location>
        <begin position="188"/>
        <end position="405"/>
    </location>
</feature>
<dbReference type="EC" id="2.7.13.3" evidence="2"/>
<dbReference type="GO" id="GO:0000155">
    <property type="term" value="F:phosphorelay sensor kinase activity"/>
    <property type="evidence" value="ECO:0007669"/>
    <property type="project" value="InterPro"/>
</dbReference>
<evidence type="ECO:0000256" key="1">
    <source>
        <dbReference type="ARBA" id="ARBA00000085"/>
    </source>
</evidence>
<gene>
    <name evidence="4" type="ORF">AXG55_01810</name>
</gene>
<protein>
    <recommendedName>
        <fullName evidence="2">histidine kinase</fullName>
        <ecNumber evidence="2">2.7.13.3</ecNumber>
    </recommendedName>
</protein>
<evidence type="ECO:0000313" key="5">
    <source>
        <dbReference type="Proteomes" id="UP000184731"/>
    </source>
</evidence>
<name>A0A1L4CXQ4_9BACT</name>
<dbReference type="Gene3D" id="1.10.287.130">
    <property type="match status" value="1"/>
</dbReference>
<dbReference type="InterPro" id="IPR005467">
    <property type="entry name" value="His_kinase_dom"/>
</dbReference>
<dbReference type="PANTHER" id="PTHR43102:SF2">
    <property type="entry name" value="GAF DOMAIN-CONTAINING PROTEIN"/>
    <property type="match status" value="1"/>
</dbReference>
<dbReference type="PROSITE" id="PS50109">
    <property type="entry name" value="HIS_KIN"/>
    <property type="match status" value="1"/>
</dbReference>
<dbReference type="SUPFAM" id="SSF55874">
    <property type="entry name" value="ATPase domain of HSP90 chaperone/DNA topoisomerase II/histidine kinase"/>
    <property type="match status" value="1"/>
</dbReference>
<dbReference type="InterPro" id="IPR003018">
    <property type="entry name" value="GAF"/>
</dbReference>
<dbReference type="InterPro" id="IPR003661">
    <property type="entry name" value="HisK_dim/P_dom"/>
</dbReference>
<dbReference type="InterPro" id="IPR036890">
    <property type="entry name" value="HATPase_C_sf"/>
</dbReference>
<keyword evidence="5" id="KW-1185">Reference proteome</keyword>
<dbReference type="Proteomes" id="UP000184731">
    <property type="component" value="Chromosome"/>
</dbReference>
<dbReference type="Gene3D" id="3.30.450.40">
    <property type="match status" value="1"/>
</dbReference>
<dbReference type="SUPFAM" id="SSF47384">
    <property type="entry name" value="Homodimeric domain of signal transducing histidine kinase"/>
    <property type="match status" value="1"/>
</dbReference>